<reference evidence="2 3" key="1">
    <citation type="submission" date="2021-02" db="EMBL/GenBank/DDBJ databases">
        <title>Genome assembly of Pseudopithomyces chartarum.</title>
        <authorList>
            <person name="Jauregui R."/>
            <person name="Singh J."/>
            <person name="Voisey C."/>
        </authorList>
    </citation>
    <scope>NUCLEOTIDE SEQUENCE [LARGE SCALE GENOMIC DNA]</scope>
    <source>
        <strain evidence="2 3">AGR01</strain>
    </source>
</reference>
<dbReference type="PANTHER" id="PTHR35041">
    <property type="entry name" value="MEDIATOR OF RNA POLYMERASE II TRANSCRIPTION SUBUNIT 1"/>
    <property type="match status" value="1"/>
</dbReference>
<protein>
    <recommendedName>
        <fullName evidence="4">Transmembrane protein</fullName>
    </recommendedName>
</protein>
<keyword evidence="1" id="KW-0472">Membrane</keyword>
<dbReference type="AlphaFoldDB" id="A0AAN6RD13"/>
<evidence type="ECO:0000256" key="1">
    <source>
        <dbReference type="SAM" id="Phobius"/>
    </source>
</evidence>
<keyword evidence="3" id="KW-1185">Reference proteome</keyword>
<evidence type="ECO:0000313" key="2">
    <source>
        <dbReference type="EMBL" id="KAK3202072.1"/>
    </source>
</evidence>
<keyword evidence="1" id="KW-1133">Transmembrane helix</keyword>
<evidence type="ECO:0000313" key="3">
    <source>
        <dbReference type="Proteomes" id="UP001280581"/>
    </source>
</evidence>
<sequence length="393" mass="43302">MFDTMPDGEYKMPYLEYSAIGKRSLLEGSYLTASSPCGVNCSYDVVFAAPSLRCQDVDANAVAQRYFNISFDDQSVYYRASSFHQYDDQYQLIIIWSESKDPQQAGVPRALICIAMAATYNAHINYTNSVQLITVDVTDELPLNATALYASSLFYDVRGAINSSDDIQYPTPYKNFSVDELNEMFRGCQLLSMVESFAEPLNGEAVALGTDGYNRSTSLIQEMSVFTNKSSTYEDYNLSPDVLRDLMMNVSLSIFNHAQNFTPLIVTTKTYKASYVLKSPLRLIAAYATVLAVTAIFLLFGFCAMLQNGVSATPGGFMQLLCTTTHGDGTLNRMAREACLGGNESMSAELKKLRVRYGEISGGDSRLSFVAFGTEDETSPLVKGRVYDGSKAS</sequence>
<dbReference type="PANTHER" id="PTHR35041:SF6">
    <property type="entry name" value="FORMYLMETHIONINE DEFORMYLASE-LIKE PROTEIN-RELATED"/>
    <property type="match status" value="1"/>
</dbReference>
<accession>A0AAN6RD13</accession>
<name>A0AAN6RD13_9PLEO</name>
<comment type="caution">
    <text evidence="2">The sequence shown here is derived from an EMBL/GenBank/DDBJ whole genome shotgun (WGS) entry which is preliminary data.</text>
</comment>
<evidence type="ECO:0008006" key="4">
    <source>
        <dbReference type="Google" id="ProtNLM"/>
    </source>
</evidence>
<gene>
    <name evidence="2" type="ORF">GRF29_161g70093</name>
</gene>
<proteinExistence type="predicted"/>
<dbReference type="EMBL" id="WVTA01000014">
    <property type="protein sequence ID" value="KAK3202072.1"/>
    <property type="molecule type" value="Genomic_DNA"/>
</dbReference>
<feature type="transmembrane region" description="Helical" evidence="1">
    <location>
        <begin position="284"/>
        <end position="306"/>
    </location>
</feature>
<dbReference type="Proteomes" id="UP001280581">
    <property type="component" value="Unassembled WGS sequence"/>
</dbReference>
<organism evidence="2 3">
    <name type="scientific">Pseudopithomyces chartarum</name>
    <dbReference type="NCBI Taxonomy" id="1892770"/>
    <lineage>
        <taxon>Eukaryota</taxon>
        <taxon>Fungi</taxon>
        <taxon>Dikarya</taxon>
        <taxon>Ascomycota</taxon>
        <taxon>Pezizomycotina</taxon>
        <taxon>Dothideomycetes</taxon>
        <taxon>Pleosporomycetidae</taxon>
        <taxon>Pleosporales</taxon>
        <taxon>Massarineae</taxon>
        <taxon>Didymosphaeriaceae</taxon>
        <taxon>Pseudopithomyces</taxon>
    </lineage>
</organism>
<keyword evidence="1" id="KW-0812">Transmembrane</keyword>